<comment type="caution">
    <text evidence="2">The sequence shown here is derived from an EMBL/GenBank/DDBJ whole genome shotgun (WGS) entry which is preliminary data.</text>
</comment>
<evidence type="ECO:0000259" key="1">
    <source>
        <dbReference type="Pfam" id="PF00534"/>
    </source>
</evidence>
<dbReference type="Gene3D" id="3.40.50.2000">
    <property type="entry name" value="Glycogen Phosphorylase B"/>
    <property type="match status" value="2"/>
</dbReference>
<dbReference type="PANTHER" id="PTHR12526">
    <property type="entry name" value="GLYCOSYLTRANSFERASE"/>
    <property type="match status" value="1"/>
</dbReference>
<proteinExistence type="predicted"/>
<keyword evidence="2" id="KW-0808">Transferase</keyword>
<evidence type="ECO:0000313" key="3">
    <source>
        <dbReference type="Proteomes" id="UP000469950"/>
    </source>
</evidence>
<dbReference type="Proteomes" id="UP000469950">
    <property type="component" value="Unassembled WGS sequence"/>
</dbReference>
<dbReference type="GO" id="GO:0016757">
    <property type="term" value="F:glycosyltransferase activity"/>
    <property type="evidence" value="ECO:0007669"/>
    <property type="project" value="InterPro"/>
</dbReference>
<dbReference type="PANTHER" id="PTHR12526:SF630">
    <property type="entry name" value="GLYCOSYLTRANSFERASE"/>
    <property type="match status" value="1"/>
</dbReference>
<dbReference type="SUPFAM" id="SSF53756">
    <property type="entry name" value="UDP-Glycosyltransferase/glycogen phosphorylase"/>
    <property type="match status" value="1"/>
</dbReference>
<dbReference type="RefSeq" id="WP_153739962.1">
    <property type="nucleotide sequence ID" value="NZ_WBMP01000002.1"/>
</dbReference>
<feature type="domain" description="Glycosyl transferase family 1" evidence="1">
    <location>
        <begin position="203"/>
        <end position="353"/>
    </location>
</feature>
<dbReference type="EMBL" id="WBMP01000002">
    <property type="protein sequence ID" value="KAE8546983.1"/>
    <property type="molecule type" value="Genomic_DNA"/>
</dbReference>
<sequence length="378" mass="42541">MTSKVNLLGLIQGWSFQEKKGSAFYNLFQKLHQAGNMCDVVDFEIPPVIRKAYFAKNISMSKDRWNVKDQLDVGRYHLASKYARDAIEAVESPYNSVIQIGSNFRIDATPIIKEREVPLFSFHDNNFSSYARSISSGIVANDVLHRAFNFEKSVYESLTRIFTMSKTLRRSFIEDFGLPEEKVVYAGFGSPFSINGPLDKSYSQKNILFVATHSFEAKGGIELLDAFRRVRKVIPDVTLTMIGKDWGIDEPGIECLGFLDKRNSGDLAIYKRCFEAASLFILPSHNEAFGEVFIEAMSYGVPCIGTRTGVMPELIEDNDSGFVVDPGDSEGLTNLIIELIESEEDLRKLGKAGFRAVSNEYQWSTVTSRIIKEVECFV</sequence>
<name>A0A833NC25_MARNT</name>
<organism evidence="2 3">
    <name type="scientific">Marinobacter nauticus</name>
    <name type="common">Marinobacter hydrocarbonoclasticus</name>
    <name type="synonym">Marinobacter aquaeolei</name>
    <dbReference type="NCBI Taxonomy" id="2743"/>
    <lineage>
        <taxon>Bacteria</taxon>
        <taxon>Pseudomonadati</taxon>
        <taxon>Pseudomonadota</taxon>
        <taxon>Gammaproteobacteria</taxon>
        <taxon>Pseudomonadales</taxon>
        <taxon>Marinobacteraceae</taxon>
        <taxon>Marinobacter</taxon>
    </lineage>
</organism>
<gene>
    <name evidence="2" type="ORF">F6453_0663</name>
</gene>
<dbReference type="GO" id="GO:1901135">
    <property type="term" value="P:carbohydrate derivative metabolic process"/>
    <property type="evidence" value="ECO:0007669"/>
    <property type="project" value="UniProtKB-ARBA"/>
</dbReference>
<accession>A0A833NC25</accession>
<reference evidence="2 3" key="1">
    <citation type="submission" date="2019-10" db="EMBL/GenBank/DDBJ databases">
        <title>Draft genome sequence of Marinobacter hydrocarbonoclasticus NCT7M from the microbiome of the marine copepod.</title>
        <authorList>
            <person name="Nuttall R."/>
            <person name="Sharma G."/>
            <person name="Moisander P."/>
        </authorList>
    </citation>
    <scope>NUCLEOTIDE SEQUENCE [LARGE SCALE GENOMIC DNA]</scope>
    <source>
        <strain evidence="2 3">NCT7M</strain>
    </source>
</reference>
<evidence type="ECO:0000313" key="2">
    <source>
        <dbReference type="EMBL" id="KAE8546983.1"/>
    </source>
</evidence>
<dbReference type="CDD" id="cd03801">
    <property type="entry name" value="GT4_PimA-like"/>
    <property type="match status" value="1"/>
</dbReference>
<dbReference type="Pfam" id="PF00534">
    <property type="entry name" value="Glycos_transf_1"/>
    <property type="match status" value="1"/>
</dbReference>
<protein>
    <submittedName>
        <fullName evidence="2">Glycosyltransferase</fullName>
    </submittedName>
</protein>
<dbReference type="InterPro" id="IPR001296">
    <property type="entry name" value="Glyco_trans_1"/>
</dbReference>
<dbReference type="AlphaFoldDB" id="A0A833NC25"/>